<feature type="region of interest" description="Disordered" evidence="2">
    <location>
        <begin position="373"/>
        <end position="396"/>
    </location>
</feature>
<gene>
    <name evidence="3" type="ORF">EJB05_22444</name>
</gene>
<dbReference type="InterPro" id="IPR004252">
    <property type="entry name" value="Probable_transposase_24"/>
</dbReference>
<comment type="caution">
    <text evidence="3">The sequence shown here is derived from an EMBL/GenBank/DDBJ whole genome shotgun (WGS) entry which is preliminary data.</text>
</comment>
<protein>
    <submittedName>
        <fullName evidence="3">Uncharacterized protein</fullName>
    </submittedName>
</protein>
<evidence type="ECO:0000313" key="4">
    <source>
        <dbReference type="Proteomes" id="UP000324897"/>
    </source>
</evidence>
<feature type="non-terminal residue" evidence="3">
    <location>
        <position position="1"/>
    </location>
</feature>
<dbReference type="OrthoDB" id="696112at2759"/>
<dbReference type="Gramene" id="TVU30801">
    <property type="protein sequence ID" value="TVU30801"/>
    <property type="gene ID" value="EJB05_22444"/>
</dbReference>
<feature type="coiled-coil region" evidence="1">
    <location>
        <begin position="23"/>
        <end position="50"/>
    </location>
</feature>
<evidence type="ECO:0000313" key="3">
    <source>
        <dbReference type="EMBL" id="TVU30801.1"/>
    </source>
</evidence>
<feature type="region of interest" description="Disordered" evidence="2">
    <location>
        <begin position="403"/>
        <end position="422"/>
    </location>
</feature>
<evidence type="ECO:0000256" key="1">
    <source>
        <dbReference type="SAM" id="Coils"/>
    </source>
</evidence>
<feature type="region of interest" description="Disordered" evidence="2">
    <location>
        <begin position="258"/>
        <end position="286"/>
    </location>
</feature>
<dbReference type="Proteomes" id="UP000324897">
    <property type="component" value="Chromosome 1"/>
</dbReference>
<feature type="compositionally biased region" description="Polar residues" evidence="2">
    <location>
        <begin position="258"/>
        <end position="273"/>
    </location>
</feature>
<organism evidence="3 4">
    <name type="scientific">Eragrostis curvula</name>
    <name type="common">weeping love grass</name>
    <dbReference type="NCBI Taxonomy" id="38414"/>
    <lineage>
        <taxon>Eukaryota</taxon>
        <taxon>Viridiplantae</taxon>
        <taxon>Streptophyta</taxon>
        <taxon>Embryophyta</taxon>
        <taxon>Tracheophyta</taxon>
        <taxon>Spermatophyta</taxon>
        <taxon>Magnoliopsida</taxon>
        <taxon>Liliopsida</taxon>
        <taxon>Poales</taxon>
        <taxon>Poaceae</taxon>
        <taxon>PACMAD clade</taxon>
        <taxon>Chloridoideae</taxon>
        <taxon>Eragrostideae</taxon>
        <taxon>Eragrostidinae</taxon>
        <taxon>Eragrostis</taxon>
    </lineage>
</organism>
<keyword evidence="4" id="KW-1185">Reference proteome</keyword>
<dbReference type="EMBL" id="RWGY01000011">
    <property type="protein sequence ID" value="TVU30801.1"/>
    <property type="molecule type" value="Genomic_DNA"/>
</dbReference>
<feature type="coiled-coil region" evidence="1">
    <location>
        <begin position="425"/>
        <end position="463"/>
    </location>
</feature>
<reference evidence="3 4" key="1">
    <citation type="journal article" date="2019" name="Sci. Rep.">
        <title>A high-quality genome of Eragrostis curvula grass provides insights into Poaceae evolution and supports new strategies to enhance forage quality.</title>
        <authorList>
            <person name="Carballo J."/>
            <person name="Santos B.A.C.M."/>
            <person name="Zappacosta D."/>
            <person name="Garbus I."/>
            <person name="Selva J.P."/>
            <person name="Gallo C.A."/>
            <person name="Diaz A."/>
            <person name="Albertini E."/>
            <person name="Caccamo M."/>
            <person name="Echenique V."/>
        </authorList>
    </citation>
    <scope>NUCLEOTIDE SEQUENCE [LARGE SCALE GENOMIC DNA]</scope>
    <source>
        <strain evidence="4">cv. Victoria</strain>
        <tissue evidence="3">Leaf</tissue>
    </source>
</reference>
<evidence type="ECO:0000256" key="2">
    <source>
        <dbReference type="SAM" id="MobiDB-lite"/>
    </source>
</evidence>
<proteinExistence type="predicted"/>
<accession>A0A5J9V5Z1</accession>
<dbReference type="Pfam" id="PF03004">
    <property type="entry name" value="Transposase_24"/>
    <property type="match status" value="1"/>
</dbReference>
<sequence>YFEVPYQECCEFYGMYLEAFQDKTVVEKELAQAKRKINKLTSALAHVKNKSHIFLLSQYSHQDSVTIFLITYRPTLTGEIWEVTIICKDKQRILDITIDKGAITFVNLSHFREQLGYSSRDFCFYKKRCGTDEATLEFVDTGREIEDMVQEVSNTKERKLRLILSKEYEPEGERVNITPLKRPREIQSDDDEEDDTIGFDESINEYKDWLRDLLRDEDSRDLHDDFRNDTIKTYTEWLREEGKLREISAYQAYINSRRPTAAQEESNGSSKSPPSEWPSHARKQKKQTEVMYNALSMFLKVSRRNSSNRQQVKILHVMGSKPFSQCSWEKRDPETGVEPGQMELFKTTHSKQGQWSSEMSQSIYNAAARKLTLEESDDSGEQESRCTSVPTTKEDLAFQEAYKETTGTKSTKSHGHGYLSNPTKNQLLKERIKEQEREVQILKEQLAKAAADKEADKASLKAEIMLEIKAMMAQDMRQEIEPLQYVVL</sequence>
<name>A0A5J9V5Z1_9POAL</name>
<keyword evidence="1" id="KW-0175">Coiled coil</keyword>
<dbReference type="AlphaFoldDB" id="A0A5J9V5Z1"/>